<evidence type="ECO:0000313" key="1">
    <source>
        <dbReference type="EMBL" id="CDH45804.1"/>
    </source>
</evidence>
<comment type="caution">
    <text evidence="1">The sequence shown here is derived from an EMBL/GenBank/DDBJ whole genome shotgun (WGS) entry which is preliminary data.</text>
</comment>
<organism evidence="1 2">
    <name type="scientific">Candidatus Contendobacter odensis Run_B_J11</name>
    <dbReference type="NCBI Taxonomy" id="1400861"/>
    <lineage>
        <taxon>Bacteria</taxon>
        <taxon>Pseudomonadati</taxon>
        <taxon>Pseudomonadota</taxon>
        <taxon>Gammaproteobacteria</taxon>
        <taxon>Candidatus Competibacteraceae</taxon>
        <taxon>Candidatus Contendibacter</taxon>
    </lineage>
</organism>
<dbReference type="PANTHER" id="PTHR31480">
    <property type="entry name" value="BIFUNCTIONAL LYCOPENE CYCLASE/PHYTOENE SYNTHASE"/>
    <property type="match status" value="1"/>
</dbReference>
<reference evidence="1 2" key="1">
    <citation type="journal article" date="2014" name="ISME J.">
        <title>Candidatus Competibacter-lineage genomes retrieved from metagenomes reveal functional metabolic diversity.</title>
        <authorList>
            <person name="McIlroy S.J."/>
            <person name="Albertsen M."/>
            <person name="Andresen E.K."/>
            <person name="Saunders A.M."/>
            <person name="Kristiansen R."/>
            <person name="Stokholm-Bjerregaard M."/>
            <person name="Nielsen K.L."/>
            <person name="Nielsen P.H."/>
        </authorList>
    </citation>
    <scope>NUCLEOTIDE SEQUENCE [LARGE SCALE GENOMIC DNA]</scope>
    <source>
        <strain evidence="1 2">Run_B_J11</strain>
    </source>
</reference>
<dbReference type="InterPro" id="IPR002060">
    <property type="entry name" value="Squ/phyt_synthse"/>
</dbReference>
<name>A0A7U7GCB0_9GAMM</name>
<accession>A0A7U7GCB0</accession>
<dbReference type="AlphaFoldDB" id="A0A7U7GCB0"/>
<dbReference type="SUPFAM" id="SSF48576">
    <property type="entry name" value="Terpenoid synthases"/>
    <property type="match status" value="1"/>
</dbReference>
<keyword evidence="2" id="KW-1185">Reference proteome</keyword>
<dbReference type="InterPro" id="IPR008949">
    <property type="entry name" value="Isoprenoid_synthase_dom_sf"/>
</dbReference>
<evidence type="ECO:0000313" key="2">
    <source>
        <dbReference type="Proteomes" id="UP000019184"/>
    </source>
</evidence>
<sequence>MTPDDYCHHLAVQQGSDFRYSLLGLPLAQRQILVAVHAFQVETTRIVDDCRDIGVARTKLDWWRNEIDRLFAGNPQHPVTRALQLRLTRFNLPEEYFREMLDGVIMDLDYDAYPSFTELTLYVHRRGSIPALLVAEILGYQDRRATPRFAHEAGALLLLFERIYEVRQHLQQGRFYLPEDEMRQFGVQPGDLMAAQTTDRVRQLFAFQAERIHDYHRRALEALPDADRYAQYSLLIRLELAMALLAEIAEDGYRLLEQRTRLTPLRKLWLAWRVRRRHRRAVAP</sequence>
<dbReference type="Proteomes" id="UP000019184">
    <property type="component" value="Unassembled WGS sequence"/>
</dbReference>
<dbReference type="Gene3D" id="1.10.600.10">
    <property type="entry name" value="Farnesyl Diphosphate Synthase"/>
    <property type="match status" value="1"/>
</dbReference>
<dbReference type="RefSeq" id="WP_034433880.1">
    <property type="nucleotide sequence ID" value="NZ_CBTK010000212.1"/>
</dbReference>
<dbReference type="EMBL" id="CBTK010000212">
    <property type="protein sequence ID" value="CDH45804.1"/>
    <property type="molecule type" value="Genomic_DNA"/>
</dbReference>
<dbReference type="GO" id="GO:0016765">
    <property type="term" value="F:transferase activity, transferring alkyl or aryl (other than methyl) groups"/>
    <property type="evidence" value="ECO:0007669"/>
    <property type="project" value="UniProtKB-ARBA"/>
</dbReference>
<proteinExistence type="predicted"/>
<dbReference type="OrthoDB" id="9807580at2"/>
<gene>
    <name evidence="1" type="ORF">BN874_290045</name>
</gene>
<protein>
    <submittedName>
        <fullName evidence="1">Terpenoid synthase</fullName>
    </submittedName>
</protein>
<dbReference type="Pfam" id="PF00494">
    <property type="entry name" value="SQS_PSY"/>
    <property type="match status" value="1"/>
</dbReference>